<evidence type="ECO:0000256" key="7">
    <source>
        <dbReference type="ARBA" id="ARBA00023136"/>
    </source>
</evidence>
<feature type="compositionally biased region" description="Basic and acidic residues" evidence="9">
    <location>
        <begin position="852"/>
        <end position="886"/>
    </location>
</feature>
<feature type="compositionally biased region" description="Polar residues" evidence="9">
    <location>
        <begin position="889"/>
        <end position="901"/>
    </location>
</feature>
<feature type="region of interest" description="Disordered" evidence="9">
    <location>
        <begin position="835"/>
        <end position="906"/>
    </location>
</feature>
<protein>
    <recommendedName>
        <fullName evidence="15">Heavy metal tolerance protein</fullName>
    </recommendedName>
</protein>
<feature type="compositionally biased region" description="Basic residues" evidence="9">
    <location>
        <begin position="1163"/>
        <end position="1177"/>
    </location>
</feature>
<evidence type="ECO:0000259" key="12">
    <source>
        <dbReference type="PROSITE" id="PS50929"/>
    </source>
</evidence>
<evidence type="ECO:0000256" key="8">
    <source>
        <dbReference type="ARBA" id="ARBA00024363"/>
    </source>
</evidence>
<dbReference type="EMBL" id="KV407465">
    <property type="protein sequence ID" value="KZF19752.1"/>
    <property type="molecule type" value="Genomic_DNA"/>
</dbReference>
<feature type="compositionally biased region" description="Low complexity" evidence="9">
    <location>
        <begin position="1149"/>
        <end position="1162"/>
    </location>
</feature>
<keyword evidence="3 10" id="KW-0812">Transmembrane</keyword>
<dbReference type="Pfam" id="PF00005">
    <property type="entry name" value="ABC_tran"/>
    <property type="match status" value="1"/>
</dbReference>
<evidence type="ECO:0000256" key="5">
    <source>
        <dbReference type="ARBA" id="ARBA00022840"/>
    </source>
</evidence>
<dbReference type="PROSITE" id="PS50929">
    <property type="entry name" value="ABC_TM1F"/>
    <property type="match status" value="1"/>
</dbReference>
<evidence type="ECO:0000256" key="10">
    <source>
        <dbReference type="SAM" id="Phobius"/>
    </source>
</evidence>
<dbReference type="Gene3D" id="1.20.1560.10">
    <property type="entry name" value="ABC transporter type 1, transmembrane domain"/>
    <property type="match status" value="1"/>
</dbReference>
<dbReference type="InParanoid" id="A0A164ZZV0"/>
<evidence type="ECO:0000313" key="14">
    <source>
        <dbReference type="Proteomes" id="UP000076632"/>
    </source>
</evidence>
<feature type="compositionally biased region" description="Polar residues" evidence="9">
    <location>
        <begin position="1120"/>
        <end position="1132"/>
    </location>
</feature>
<dbReference type="GO" id="GO:0005774">
    <property type="term" value="C:vacuolar membrane"/>
    <property type="evidence" value="ECO:0007669"/>
    <property type="project" value="TreeGrafter"/>
</dbReference>
<feature type="transmembrane region" description="Helical" evidence="10">
    <location>
        <begin position="20"/>
        <end position="44"/>
    </location>
</feature>
<dbReference type="SUPFAM" id="SSF90123">
    <property type="entry name" value="ABC transporter transmembrane region"/>
    <property type="match status" value="1"/>
</dbReference>
<evidence type="ECO:0000256" key="9">
    <source>
        <dbReference type="SAM" id="MobiDB-lite"/>
    </source>
</evidence>
<dbReference type="FunFam" id="3.40.50.300:FF:000287">
    <property type="entry name" value="Multidrug ABC transporter ATP-binding protein"/>
    <property type="match status" value="1"/>
</dbReference>
<comment type="similarity">
    <text evidence="8">Belongs to the ABC transporter superfamily. ABCB family. Heavy Metal importer (TC 3.A.1.210) subfamily.</text>
</comment>
<dbReference type="PROSITE" id="PS50893">
    <property type="entry name" value="ABC_TRANSPORTER_2"/>
    <property type="match status" value="1"/>
</dbReference>
<evidence type="ECO:0008006" key="15">
    <source>
        <dbReference type="Google" id="ProtNLM"/>
    </source>
</evidence>
<dbReference type="Proteomes" id="UP000076632">
    <property type="component" value="Unassembled WGS sequence"/>
</dbReference>
<dbReference type="OMA" id="DAYMAFI"/>
<dbReference type="GO" id="GO:0016887">
    <property type="term" value="F:ATP hydrolysis activity"/>
    <property type="evidence" value="ECO:0007669"/>
    <property type="project" value="InterPro"/>
</dbReference>
<feature type="transmembrane region" description="Helical" evidence="10">
    <location>
        <begin position="91"/>
        <end position="110"/>
    </location>
</feature>
<dbReference type="PANTHER" id="PTHR24221:SF651">
    <property type="entry name" value="HEAVY METAL TOLERANCE PROTEIN"/>
    <property type="match status" value="1"/>
</dbReference>
<reference evidence="13 14" key="1">
    <citation type="journal article" date="2016" name="Fungal Biol.">
        <title>The genome of Xylona heveae provides a window into fungal endophytism.</title>
        <authorList>
            <person name="Gazis R."/>
            <person name="Kuo A."/>
            <person name="Riley R."/>
            <person name="LaButti K."/>
            <person name="Lipzen A."/>
            <person name="Lin J."/>
            <person name="Amirebrahimi M."/>
            <person name="Hesse C.N."/>
            <person name="Spatafora J.W."/>
            <person name="Henrissat B."/>
            <person name="Hainaut M."/>
            <person name="Grigoriev I.V."/>
            <person name="Hibbett D.S."/>
        </authorList>
    </citation>
    <scope>NUCLEOTIDE SEQUENCE [LARGE SCALE GENOMIC DNA]</scope>
    <source>
        <strain evidence="13 14">TC161</strain>
    </source>
</reference>
<dbReference type="Gene3D" id="3.40.50.300">
    <property type="entry name" value="P-loop containing nucleotide triphosphate hydrolases"/>
    <property type="match status" value="1"/>
</dbReference>
<feature type="compositionally biased region" description="Basic and acidic residues" evidence="9">
    <location>
        <begin position="1030"/>
        <end position="1040"/>
    </location>
</feature>
<dbReference type="GO" id="GO:0140359">
    <property type="term" value="F:ABC-type transporter activity"/>
    <property type="evidence" value="ECO:0007669"/>
    <property type="project" value="InterPro"/>
</dbReference>
<keyword evidence="7 10" id="KW-0472">Membrane</keyword>
<dbReference type="InterPro" id="IPR011527">
    <property type="entry name" value="ABC1_TM_dom"/>
</dbReference>
<organism evidence="13 14">
    <name type="scientific">Xylona heveae (strain CBS 132557 / TC161)</name>
    <dbReference type="NCBI Taxonomy" id="1328760"/>
    <lineage>
        <taxon>Eukaryota</taxon>
        <taxon>Fungi</taxon>
        <taxon>Dikarya</taxon>
        <taxon>Ascomycota</taxon>
        <taxon>Pezizomycotina</taxon>
        <taxon>Xylonomycetes</taxon>
        <taxon>Xylonales</taxon>
        <taxon>Xylonaceae</taxon>
        <taxon>Xylona</taxon>
    </lineage>
</organism>
<evidence type="ECO:0000256" key="1">
    <source>
        <dbReference type="ARBA" id="ARBA00004141"/>
    </source>
</evidence>
<dbReference type="AlphaFoldDB" id="A0A164ZZV0"/>
<evidence type="ECO:0000256" key="3">
    <source>
        <dbReference type="ARBA" id="ARBA00022692"/>
    </source>
</evidence>
<dbReference type="GO" id="GO:0005524">
    <property type="term" value="F:ATP binding"/>
    <property type="evidence" value="ECO:0007669"/>
    <property type="project" value="UniProtKB-KW"/>
</dbReference>
<feature type="transmembrane region" description="Helical" evidence="10">
    <location>
        <begin position="417"/>
        <end position="438"/>
    </location>
</feature>
<feature type="domain" description="ABC transporter" evidence="11">
    <location>
        <begin position="595"/>
        <end position="829"/>
    </location>
</feature>
<comment type="subcellular location">
    <subcellularLocation>
        <location evidence="1">Membrane</location>
        <topology evidence="1">Multi-pass membrane protein</topology>
    </subcellularLocation>
</comment>
<evidence type="ECO:0000256" key="4">
    <source>
        <dbReference type="ARBA" id="ARBA00022741"/>
    </source>
</evidence>
<feature type="compositionally biased region" description="Basic and acidic residues" evidence="9">
    <location>
        <begin position="945"/>
        <end position="963"/>
    </location>
</feature>
<sequence length="1223" mass="135049">MEATPIPEGSSKGIMTLHYIYPAATLTYFGITLLTSICMLHGFSSKASPRVVKRDVVLILMVAVTATYVAEAVLLLVAALIQNSWTIPKDLMVYLLATVFVWGTQVLVLLDSKHPVWYPYFGSWIIALVVEVSLVALFGASEQVYKSLKYAELGIQISRLCLLILLFPLFFFLKYSSAGAKGTDEENQGLLTGQKQGPDGKTQDSKTNGYGSLEQSPTSEEDDGEDSEQEEAGKARSRISERLKRDGNWWAYAKEFSVFFPFIWPAKYPRLQFCMTVVGLCFLAGRVLSVLVPRQLGIITDALTNGKDSGKIPWMQVAVYIILQWLDSRSGVYALKDVLWLPVSQYSQRLISTTAYNKVMALSSDFHNDKKSGELYKAIDQGRGVTDLLETVFFQILPMFADLVIACGYFYYLFDIYMTLIVAFVIVLYLWSTARLSARINRIRRSLIKKLIHEWEVRHESMGNWQTVSYFNRIPHEENRYAQAVEAHNHQSRRYYYASYLQTAVQSLVLTLGLLAASFLAVYQVVRGSKPVGSYITLLTYWAKLSGPLAFFSSAFRTIINDMLDAERLLQVFKAEPSVADKPDAVALQLKSGKVEFDDVHFSYDPRKENLKGISFVAQPGKTVAFVGETGGGKSTILKLLFRFYDVKNGSIKIDGQDLRDVTLFSLRDHIGVVPQDPSLFNQSIMDNVRYSRLDASDQEVHDACKAAAIHDKIMSFPDGYSSKVGERGVKLSGGELQRVAIARAILRNPPIVLLDEATSMVDIETEILIQTAFKRLTAERTTFIVAHRLSTVVSADLIIVIHNGEIMEKGNHKQLLEAKGRYYDLWSKQFFSVPEEDKQPEAEGDPVQSETKADHRGNEAQDASGTKDDQSMIIAERSEDTRKENVPPGNTNDQVPNANDTLAGMTDTPRAKLWKPEAPDFVPQFLRKSDQSSVDQSTSNIHQSDGHDKSHQVQSVEDHQQKLPESAATEQTPTKEKTAGHNGLTDRTNFSQNKTESKNTPAAAFGVLSNKGQESDSAANSPKPSSSKDTSDQTVDKTKKVSKNPLKKKGRQGQPSRGSAPVNRPERGTAEDVPGATETPSQDSGNGKQETVDDRTAKIRDADRQGKLASNRRALSKSEPVNNNEVSTSSEGEVKPAASPRRASLPEASTTVNVAAASSGVGRRRRARNNARRLKLKVNTSNNTSAQGAGGSSATSTQPNTPRTPTVVVTPPENDPDPAASA</sequence>
<dbReference type="STRING" id="1328760.A0A164ZZV0"/>
<feature type="compositionally biased region" description="Acidic residues" evidence="9">
    <location>
        <begin position="219"/>
        <end position="230"/>
    </location>
</feature>
<dbReference type="PANTHER" id="PTHR24221">
    <property type="entry name" value="ATP-BINDING CASSETTE SUB-FAMILY B"/>
    <property type="match status" value="1"/>
</dbReference>
<feature type="transmembrane region" description="Helical" evidence="10">
    <location>
        <begin position="56"/>
        <end position="79"/>
    </location>
</feature>
<feature type="compositionally biased region" description="Polar residues" evidence="9">
    <location>
        <begin position="205"/>
        <end position="218"/>
    </location>
</feature>
<keyword evidence="5" id="KW-0067">ATP-binding</keyword>
<feature type="transmembrane region" description="Helical" evidence="10">
    <location>
        <begin position="117"/>
        <end position="141"/>
    </location>
</feature>
<dbReference type="SUPFAM" id="SSF52540">
    <property type="entry name" value="P-loop containing nucleoside triphosphate hydrolases"/>
    <property type="match status" value="1"/>
</dbReference>
<evidence type="ECO:0000313" key="13">
    <source>
        <dbReference type="EMBL" id="KZF19752.1"/>
    </source>
</evidence>
<dbReference type="GeneID" id="28901697"/>
<evidence type="ECO:0000256" key="6">
    <source>
        <dbReference type="ARBA" id="ARBA00022989"/>
    </source>
</evidence>
<feature type="transmembrane region" description="Helical" evidence="10">
    <location>
        <begin position="153"/>
        <end position="173"/>
    </location>
</feature>
<dbReference type="InterPro" id="IPR039421">
    <property type="entry name" value="Type_1_exporter"/>
</dbReference>
<feature type="compositionally biased region" description="Low complexity" evidence="9">
    <location>
        <begin position="1182"/>
        <end position="1213"/>
    </location>
</feature>
<keyword evidence="14" id="KW-1185">Reference proteome</keyword>
<gene>
    <name evidence="13" type="ORF">L228DRAFT_40172</name>
</gene>
<dbReference type="InterPro" id="IPR017871">
    <property type="entry name" value="ABC_transporter-like_CS"/>
</dbReference>
<dbReference type="OrthoDB" id="6500128at2759"/>
<feature type="compositionally biased region" description="Polar residues" evidence="9">
    <location>
        <begin position="932"/>
        <end position="944"/>
    </location>
</feature>
<dbReference type="CDD" id="cd18583">
    <property type="entry name" value="ABC_6TM_HMT1"/>
    <property type="match status" value="1"/>
</dbReference>
<keyword evidence="4" id="KW-0547">Nucleotide-binding</keyword>
<dbReference type="PROSITE" id="PS00211">
    <property type="entry name" value="ABC_TRANSPORTER_1"/>
    <property type="match status" value="1"/>
</dbReference>
<dbReference type="InterPro" id="IPR003439">
    <property type="entry name" value="ABC_transporter-like_ATP-bd"/>
</dbReference>
<feature type="domain" description="ABC transmembrane type-1" evidence="12">
    <location>
        <begin position="277"/>
        <end position="561"/>
    </location>
</feature>
<keyword evidence="6 10" id="KW-1133">Transmembrane helix</keyword>
<feature type="region of interest" description="Disordered" evidence="9">
    <location>
        <begin position="926"/>
        <end position="1223"/>
    </location>
</feature>
<feature type="compositionally biased region" description="Low complexity" evidence="9">
    <location>
        <begin position="1016"/>
        <end position="1029"/>
    </location>
</feature>
<feature type="region of interest" description="Disordered" evidence="9">
    <location>
        <begin position="186"/>
        <end position="236"/>
    </location>
</feature>
<feature type="transmembrane region" description="Helical" evidence="10">
    <location>
        <begin position="500"/>
        <end position="523"/>
    </location>
</feature>
<keyword evidence="2" id="KW-0813">Transport</keyword>
<feature type="compositionally biased region" description="Polar residues" evidence="9">
    <location>
        <begin position="1079"/>
        <end position="1090"/>
    </location>
</feature>
<dbReference type="SMART" id="SM00382">
    <property type="entry name" value="AAA"/>
    <property type="match status" value="1"/>
</dbReference>
<evidence type="ECO:0000259" key="11">
    <source>
        <dbReference type="PROSITE" id="PS50893"/>
    </source>
</evidence>
<dbReference type="InterPro" id="IPR027417">
    <property type="entry name" value="P-loop_NTPase"/>
</dbReference>
<feature type="compositionally biased region" description="Basic residues" evidence="9">
    <location>
        <begin position="1041"/>
        <end position="1052"/>
    </location>
</feature>
<dbReference type="InterPro" id="IPR036640">
    <property type="entry name" value="ABC1_TM_sf"/>
</dbReference>
<evidence type="ECO:0000256" key="2">
    <source>
        <dbReference type="ARBA" id="ARBA00022448"/>
    </source>
</evidence>
<dbReference type="InterPro" id="IPR003593">
    <property type="entry name" value="AAA+_ATPase"/>
</dbReference>
<feature type="compositionally biased region" description="Basic and acidic residues" evidence="9">
    <location>
        <begin position="1091"/>
        <end position="1107"/>
    </location>
</feature>
<feature type="compositionally biased region" description="Polar residues" evidence="9">
    <location>
        <begin position="986"/>
        <end position="1001"/>
    </location>
</feature>
<proteinExistence type="inferred from homology"/>
<name>A0A164ZZV0_XYLHT</name>
<dbReference type="RefSeq" id="XP_018185307.1">
    <property type="nucleotide sequence ID" value="XM_018336560.1"/>
</dbReference>
<dbReference type="Pfam" id="PF00664">
    <property type="entry name" value="ABC_membrane"/>
    <property type="match status" value="1"/>
</dbReference>
<accession>A0A164ZZV0</accession>